<dbReference type="SUPFAM" id="SSF52794">
    <property type="entry name" value="PTS system IIB component-like"/>
    <property type="match status" value="1"/>
</dbReference>
<evidence type="ECO:0000256" key="7">
    <source>
        <dbReference type="ARBA" id="ARBA00022679"/>
    </source>
</evidence>
<keyword evidence="7" id="KW-0808">Transferase</keyword>
<dbReference type="PROSITE" id="PS51094">
    <property type="entry name" value="PTS_EIIA_TYPE_2"/>
    <property type="match status" value="1"/>
</dbReference>
<keyword evidence="18" id="KW-1185">Reference proteome</keyword>
<sequence length="644" mass="68310">MLKDGIFSKSLITTSLKTTTKKDIIRELSEFLVAEGRITNKEEFIQDVFKREAQIPTALEEGIAIPHAKSKTVKQASIVVGISKKGVDFGATDHKLSKIFFLIATPENTNDLHIKALSDIASKVLDKSFREKLLNAQSNEEIFQLLMQSNEPTKDSMLNSSGRFFIGITGCPVGVAHTYLAAKSLQNAANELGVDIKVETNGSIGVENAPTQEEIDKAEAIIIACDKEVDLERFHGKKVIFTGTKEAIDKPKELIQKVMNAHIPIYLPKTKNLSNTTEKNAPKQSVGLYKYLMNGVSFMIPFVVTGGLLIALSLTLGGEPTPGGLQIPAGSFWDKISQIGVTAFTLMIPILAGYIAYAIGDRAALAPGMVGGWIANNGSFYGAEAGTGFIGAIVAGLIVGYLVKWMKSLNYPKAVQALVPIMIIPIIGSVAIGIIFIYGIGAPISSLMDSLNAMLQSLSSGSFILIGLVMGLMQGFDMGGPFGKVVFMFSVGLIGTGQTQFMGAQAVAIPVAPLGMAIATFVGKKYFDKEEIANGKAALAMGLVGISEGAIPFAASDPLAVIPANMIGSAVACILGFLWGITDSVAHGGPIVALLGAMNKPIMALFAMLIGSCVTAAIVIFFKKSITRKPKISSMDKNSEVKYA</sequence>
<evidence type="ECO:0000256" key="2">
    <source>
        <dbReference type="ARBA" id="ARBA00004496"/>
    </source>
</evidence>
<keyword evidence="3" id="KW-0813">Transport</keyword>
<dbReference type="EMBL" id="JANKAS010000007">
    <property type="protein sequence ID" value="MCR1899106.1"/>
    <property type="molecule type" value="Genomic_DNA"/>
</dbReference>
<dbReference type="SUPFAM" id="SSF55804">
    <property type="entry name" value="Phoshotransferase/anion transport protein"/>
    <property type="match status" value="1"/>
</dbReference>
<feature type="domain" description="PTS EIIC type-2" evidence="16">
    <location>
        <begin position="288"/>
        <end position="622"/>
    </location>
</feature>
<comment type="caution">
    <text evidence="17">The sequence shown here is derived from an EMBL/GenBank/DDBJ whole genome shotgun (WGS) entry which is preliminary data.</text>
</comment>
<proteinExistence type="predicted"/>
<dbReference type="GO" id="GO:0090563">
    <property type="term" value="F:protein-phosphocysteine-sugar phosphotransferase activity"/>
    <property type="evidence" value="ECO:0007669"/>
    <property type="project" value="TreeGrafter"/>
</dbReference>
<dbReference type="GO" id="GO:0016301">
    <property type="term" value="F:kinase activity"/>
    <property type="evidence" value="ECO:0007669"/>
    <property type="project" value="UniProtKB-KW"/>
</dbReference>
<evidence type="ECO:0000256" key="6">
    <source>
        <dbReference type="ARBA" id="ARBA00022597"/>
    </source>
</evidence>
<keyword evidence="4" id="KW-1003">Cell membrane</keyword>
<keyword evidence="10" id="KW-0418">Kinase</keyword>
<dbReference type="RefSeq" id="WP_257531111.1">
    <property type="nucleotide sequence ID" value="NZ_JANKAS010000007.1"/>
</dbReference>
<feature type="transmembrane region" description="Helical" evidence="13">
    <location>
        <begin position="415"/>
        <end position="441"/>
    </location>
</feature>
<dbReference type="Pfam" id="PF02302">
    <property type="entry name" value="PTS_IIB"/>
    <property type="match status" value="1"/>
</dbReference>
<evidence type="ECO:0000313" key="18">
    <source>
        <dbReference type="Proteomes" id="UP001205748"/>
    </source>
</evidence>
<feature type="domain" description="PTS EIIB type-2" evidence="15">
    <location>
        <begin position="165"/>
        <end position="260"/>
    </location>
</feature>
<keyword evidence="6" id="KW-0762">Sugar transport</keyword>
<dbReference type="Pfam" id="PF00359">
    <property type="entry name" value="PTS_EIIA_2"/>
    <property type="match status" value="1"/>
</dbReference>
<evidence type="ECO:0000256" key="13">
    <source>
        <dbReference type="SAM" id="Phobius"/>
    </source>
</evidence>
<dbReference type="InterPro" id="IPR036095">
    <property type="entry name" value="PTS_EIIB-like_sf"/>
</dbReference>
<dbReference type="CDD" id="cd05569">
    <property type="entry name" value="PTS_IIB_fructose"/>
    <property type="match status" value="1"/>
</dbReference>
<evidence type="ECO:0000259" key="16">
    <source>
        <dbReference type="PROSITE" id="PS51104"/>
    </source>
</evidence>
<evidence type="ECO:0000256" key="11">
    <source>
        <dbReference type="ARBA" id="ARBA00022989"/>
    </source>
</evidence>
<dbReference type="Gene3D" id="3.40.930.10">
    <property type="entry name" value="Mannitol-specific EII, Chain A"/>
    <property type="match status" value="1"/>
</dbReference>
<name>A0AAE3HEJ1_9FIRM</name>
<dbReference type="InterPro" id="IPR002178">
    <property type="entry name" value="PTS_EIIA_type-2_dom"/>
</dbReference>
<dbReference type="InterPro" id="IPR003501">
    <property type="entry name" value="PTS_EIIB_2/3"/>
</dbReference>
<evidence type="ECO:0000313" key="17">
    <source>
        <dbReference type="EMBL" id="MCR1899106.1"/>
    </source>
</evidence>
<dbReference type="InterPro" id="IPR006327">
    <property type="entry name" value="PTS_IIC_fruc"/>
</dbReference>
<feature type="transmembrane region" description="Helical" evidence="13">
    <location>
        <begin position="559"/>
        <end position="582"/>
    </location>
</feature>
<keyword evidence="8" id="KW-0598">Phosphotransferase system</keyword>
<dbReference type="PROSITE" id="PS51099">
    <property type="entry name" value="PTS_EIIB_TYPE_2"/>
    <property type="match status" value="1"/>
</dbReference>
<dbReference type="GO" id="GO:0005351">
    <property type="term" value="F:carbohydrate:proton symporter activity"/>
    <property type="evidence" value="ECO:0007669"/>
    <property type="project" value="InterPro"/>
</dbReference>
<gene>
    <name evidence="17" type="ORF">NSA47_08935</name>
</gene>
<evidence type="ECO:0000259" key="15">
    <source>
        <dbReference type="PROSITE" id="PS51099"/>
    </source>
</evidence>
<comment type="subcellular location">
    <subcellularLocation>
        <location evidence="1">Cell inner membrane</location>
        <topology evidence="1">Multi-pass membrane protein</topology>
    </subcellularLocation>
    <subcellularLocation>
        <location evidence="2">Cytoplasm</location>
    </subcellularLocation>
</comment>
<feature type="transmembrane region" description="Helical" evidence="13">
    <location>
        <begin position="507"/>
        <end position="527"/>
    </location>
</feature>
<evidence type="ECO:0000256" key="8">
    <source>
        <dbReference type="ARBA" id="ARBA00022683"/>
    </source>
</evidence>
<evidence type="ECO:0000256" key="10">
    <source>
        <dbReference type="ARBA" id="ARBA00022777"/>
    </source>
</evidence>
<dbReference type="GO" id="GO:0022877">
    <property type="term" value="F:protein-N(PI)-phosphohistidine-fructose phosphotransferase system transporter activity"/>
    <property type="evidence" value="ECO:0007669"/>
    <property type="project" value="InterPro"/>
</dbReference>
<dbReference type="NCBIfam" id="TIGR00848">
    <property type="entry name" value="fruA"/>
    <property type="match status" value="1"/>
</dbReference>
<evidence type="ECO:0000256" key="9">
    <source>
        <dbReference type="ARBA" id="ARBA00022692"/>
    </source>
</evidence>
<evidence type="ECO:0000256" key="4">
    <source>
        <dbReference type="ARBA" id="ARBA00022475"/>
    </source>
</evidence>
<evidence type="ECO:0000256" key="12">
    <source>
        <dbReference type="ARBA" id="ARBA00023136"/>
    </source>
</evidence>
<keyword evidence="9 13" id="KW-0812">Transmembrane</keyword>
<evidence type="ECO:0000259" key="14">
    <source>
        <dbReference type="PROSITE" id="PS51094"/>
    </source>
</evidence>
<dbReference type="PROSITE" id="PS51104">
    <property type="entry name" value="PTS_EIIC_TYPE_2"/>
    <property type="match status" value="1"/>
</dbReference>
<dbReference type="PANTHER" id="PTHR30505:SF0">
    <property type="entry name" value="FRUCTOSE-LIKE PTS SYSTEM EIIBC COMPONENT-RELATED"/>
    <property type="match status" value="1"/>
</dbReference>
<dbReference type="InterPro" id="IPR016152">
    <property type="entry name" value="PTrfase/Anion_transptr"/>
</dbReference>
<keyword evidence="11 13" id="KW-1133">Transmembrane helix</keyword>
<dbReference type="Proteomes" id="UP001205748">
    <property type="component" value="Unassembled WGS sequence"/>
</dbReference>
<dbReference type="PANTHER" id="PTHR30505">
    <property type="entry name" value="FRUCTOSE-LIKE PERMEASE"/>
    <property type="match status" value="1"/>
</dbReference>
<dbReference type="GO" id="GO:0009401">
    <property type="term" value="P:phosphoenolpyruvate-dependent sugar phosphotransferase system"/>
    <property type="evidence" value="ECO:0007669"/>
    <property type="project" value="UniProtKB-KW"/>
</dbReference>
<dbReference type="Pfam" id="PF02378">
    <property type="entry name" value="PTS_EIIC"/>
    <property type="match status" value="1"/>
</dbReference>
<dbReference type="InterPro" id="IPR050864">
    <property type="entry name" value="Bacterial_PTS_Sugar_Transport"/>
</dbReference>
<dbReference type="InterPro" id="IPR013011">
    <property type="entry name" value="PTS_EIIB_2"/>
</dbReference>
<dbReference type="GO" id="GO:0005737">
    <property type="term" value="C:cytoplasm"/>
    <property type="evidence" value="ECO:0007669"/>
    <property type="project" value="UniProtKB-SubCell"/>
</dbReference>
<dbReference type="GO" id="GO:0005886">
    <property type="term" value="C:plasma membrane"/>
    <property type="evidence" value="ECO:0007669"/>
    <property type="project" value="UniProtKB-SubCell"/>
</dbReference>
<feature type="domain" description="PTS EIIA type-2" evidence="14">
    <location>
        <begin position="5"/>
        <end position="149"/>
    </location>
</feature>
<evidence type="ECO:0000256" key="5">
    <source>
        <dbReference type="ARBA" id="ARBA00022553"/>
    </source>
</evidence>
<reference evidence="17" key="1">
    <citation type="submission" date="2022-07" db="EMBL/GenBank/DDBJ databases">
        <title>Enhanced cultured diversity of the mouse gut microbiota enables custom-made synthetic communities.</title>
        <authorList>
            <person name="Afrizal A."/>
        </authorList>
    </citation>
    <scope>NUCLEOTIDE SEQUENCE</scope>
    <source>
        <strain evidence="17">DSM 28593</strain>
    </source>
</reference>
<evidence type="ECO:0000256" key="1">
    <source>
        <dbReference type="ARBA" id="ARBA00004429"/>
    </source>
</evidence>
<dbReference type="CDD" id="cd00211">
    <property type="entry name" value="PTS_IIA_fru"/>
    <property type="match status" value="1"/>
</dbReference>
<dbReference type="InterPro" id="IPR003352">
    <property type="entry name" value="PTS_EIIC"/>
</dbReference>
<feature type="transmembrane region" description="Helical" evidence="13">
    <location>
        <begin position="380"/>
        <end position="403"/>
    </location>
</feature>
<feature type="transmembrane region" description="Helical" evidence="13">
    <location>
        <begin position="602"/>
        <end position="622"/>
    </location>
</feature>
<dbReference type="InterPro" id="IPR003353">
    <property type="entry name" value="PTS_IIB_fruc"/>
</dbReference>
<feature type="transmembrane region" description="Helical" evidence="13">
    <location>
        <begin position="298"/>
        <end position="318"/>
    </location>
</feature>
<feature type="transmembrane region" description="Helical" evidence="13">
    <location>
        <begin position="339"/>
        <end position="360"/>
    </location>
</feature>
<keyword evidence="5" id="KW-0597">Phosphoprotein</keyword>
<organism evidence="17 18">
    <name type="scientific">Irregularibacter muris</name>
    <dbReference type="NCBI Taxonomy" id="1796619"/>
    <lineage>
        <taxon>Bacteria</taxon>
        <taxon>Bacillati</taxon>
        <taxon>Bacillota</taxon>
        <taxon>Clostridia</taxon>
        <taxon>Eubacteriales</taxon>
        <taxon>Eubacteriaceae</taxon>
        <taxon>Irregularibacter</taxon>
    </lineage>
</organism>
<dbReference type="NCBIfam" id="TIGR01427">
    <property type="entry name" value="PTS_IIC_fructo"/>
    <property type="match status" value="1"/>
</dbReference>
<dbReference type="FunFam" id="3.40.930.10:FF:000009">
    <property type="entry name" value="PTS system, fructose specific IIABC component"/>
    <property type="match status" value="1"/>
</dbReference>
<dbReference type="InterPro" id="IPR013014">
    <property type="entry name" value="PTS_EIIC_2"/>
</dbReference>
<accession>A0AAE3HEJ1</accession>
<evidence type="ECO:0000256" key="3">
    <source>
        <dbReference type="ARBA" id="ARBA00022448"/>
    </source>
</evidence>
<dbReference type="FunFam" id="3.40.50.2300:FF:000014">
    <property type="entry name" value="PTS system fructose-like transporter subunit IIB"/>
    <property type="match status" value="1"/>
</dbReference>
<keyword evidence="12 13" id="KW-0472">Membrane</keyword>
<dbReference type="Gene3D" id="3.40.50.2300">
    <property type="match status" value="1"/>
</dbReference>
<protein>
    <submittedName>
        <fullName evidence="17">Fructose-specific PTS transporter subunit EIIC</fullName>
    </submittedName>
</protein>
<dbReference type="InterPro" id="IPR004715">
    <property type="entry name" value="PTS_IIA_fruc"/>
</dbReference>
<feature type="transmembrane region" description="Helical" evidence="13">
    <location>
        <begin position="453"/>
        <end position="473"/>
    </location>
</feature>
<dbReference type="AlphaFoldDB" id="A0AAE3HEJ1"/>
<dbReference type="NCBIfam" id="TIGR00829">
    <property type="entry name" value="FRU"/>
    <property type="match status" value="1"/>
</dbReference>